<proteinExistence type="predicted"/>
<dbReference type="SUPFAM" id="SSF54001">
    <property type="entry name" value="Cysteine proteinases"/>
    <property type="match status" value="1"/>
</dbReference>
<reference evidence="2 3" key="1">
    <citation type="submission" date="2020-09" db="EMBL/GenBank/DDBJ databases">
        <title>De no assembly of potato wild relative species, Solanum commersonii.</title>
        <authorList>
            <person name="Cho K."/>
        </authorList>
    </citation>
    <scope>NUCLEOTIDE SEQUENCE [LARGE SCALE GENOMIC DNA]</scope>
    <source>
        <strain evidence="2">LZ3.2</strain>
        <tissue evidence="2">Leaf</tissue>
    </source>
</reference>
<evidence type="ECO:0000313" key="2">
    <source>
        <dbReference type="EMBL" id="KAG5590496.1"/>
    </source>
</evidence>
<evidence type="ECO:0000313" key="3">
    <source>
        <dbReference type="Proteomes" id="UP000824120"/>
    </source>
</evidence>
<keyword evidence="3" id="KW-1185">Reference proteome</keyword>
<evidence type="ECO:0008006" key="4">
    <source>
        <dbReference type="Google" id="ProtNLM"/>
    </source>
</evidence>
<name>A0A9J5XTL6_SOLCO</name>
<protein>
    <recommendedName>
        <fullName evidence="4">Ubiquitin-like protease family profile domain-containing protein</fullName>
    </recommendedName>
</protein>
<dbReference type="PANTHER" id="PTHR33022:SF21">
    <property type="entry name" value="UBIQUITIN-LIKE PROTEASE FAMILY PROFILE DOMAIN-CONTAINING PROTEIN"/>
    <property type="match status" value="1"/>
</dbReference>
<accession>A0A9J5XTL6</accession>
<evidence type="ECO:0000256" key="1">
    <source>
        <dbReference type="SAM" id="MobiDB-lite"/>
    </source>
</evidence>
<dbReference type="PANTHER" id="PTHR33022">
    <property type="entry name" value="DUF1985 DOMAIN-CONTAINING PROTEIN"/>
    <property type="match status" value="1"/>
</dbReference>
<organism evidence="2 3">
    <name type="scientific">Solanum commersonii</name>
    <name type="common">Commerson's wild potato</name>
    <name type="synonym">Commerson's nightshade</name>
    <dbReference type="NCBI Taxonomy" id="4109"/>
    <lineage>
        <taxon>Eukaryota</taxon>
        <taxon>Viridiplantae</taxon>
        <taxon>Streptophyta</taxon>
        <taxon>Embryophyta</taxon>
        <taxon>Tracheophyta</taxon>
        <taxon>Spermatophyta</taxon>
        <taxon>Magnoliopsida</taxon>
        <taxon>eudicotyledons</taxon>
        <taxon>Gunneridae</taxon>
        <taxon>Pentapetalae</taxon>
        <taxon>asterids</taxon>
        <taxon>lamiids</taxon>
        <taxon>Solanales</taxon>
        <taxon>Solanaceae</taxon>
        <taxon>Solanoideae</taxon>
        <taxon>Solaneae</taxon>
        <taxon>Solanum</taxon>
    </lineage>
</organism>
<dbReference type="AlphaFoldDB" id="A0A9J5XTL6"/>
<gene>
    <name evidence="2" type="ORF">H5410_041010</name>
</gene>
<dbReference type="Proteomes" id="UP000824120">
    <property type="component" value="Chromosome 8"/>
</dbReference>
<comment type="caution">
    <text evidence="2">The sequence shown here is derived from an EMBL/GenBank/DDBJ whole genome shotgun (WGS) entry which is preliminary data.</text>
</comment>
<dbReference type="EMBL" id="JACXVP010000008">
    <property type="protein sequence ID" value="KAG5590496.1"/>
    <property type="molecule type" value="Genomic_DNA"/>
</dbReference>
<dbReference type="OrthoDB" id="1304502at2759"/>
<dbReference type="InterPro" id="IPR038765">
    <property type="entry name" value="Papain-like_cys_pep_sf"/>
</dbReference>
<feature type="region of interest" description="Disordered" evidence="1">
    <location>
        <begin position="64"/>
        <end position="84"/>
    </location>
</feature>
<sequence length="84" mass="9708">MKRVKIPKQVDDSVNCGLYTCSIIEYVCRGDMDISMPIFYSKNLRLRYEALLWDYGKRKIDTGAVSENEDSRKGGQLIRKGKKD</sequence>